<reference evidence="3 4" key="1">
    <citation type="submission" date="2013-02" db="EMBL/GenBank/DDBJ databases">
        <authorList>
            <person name="Fiebig A."/>
            <person name="Goeker M."/>
            <person name="Klenk H.-P.P."/>
        </authorList>
    </citation>
    <scope>NUCLEOTIDE SEQUENCE [LARGE SCALE GENOMIC DNA]</scope>
    <source>
        <strain evidence="3 4">DSM 19309</strain>
    </source>
</reference>
<dbReference type="RefSeq" id="WP_037279466.1">
    <property type="nucleotide sequence ID" value="NZ_KK088561.1"/>
</dbReference>
<dbReference type="Proteomes" id="UP000019666">
    <property type="component" value="Unassembled WGS sequence"/>
</dbReference>
<evidence type="ECO:0000259" key="2">
    <source>
        <dbReference type="Pfam" id="PF13670"/>
    </source>
</evidence>
<organism evidence="3 4">
    <name type="scientific">Rubellimicrobium mesophilum DSM 19309</name>
    <dbReference type="NCBI Taxonomy" id="442562"/>
    <lineage>
        <taxon>Bacteria</taxon>
        <taxon>Pseudomonadati</taxon>
        <taxon>Pseudomonadota</taxon>
        <taxon>Alphaproteobacteria</taxon>
        <taxon>Rhodobacterales</taxon>
        <taxon>Roseobacteraceae</taxon>
        <taxon>Rubellimicrobium</taxon>
    </lineage>
</organism>
<feature type="domain" description="PepSY" evidence="2">
    <location>
        <begin position="7"/>
        <end position="74"/>
    </location>
</feature>
<feature type="chain" id="PRO_5001493149" description="PepSY domain-containing protein" evidence="1">
    <location>
        <begin position="23"/>
        <end position="86"/>
    </location>
</feature>
<dbReference type="InterPro" id="IPR025711">
    <property type="entry name" value="PepSY"/>
</dbReference>
<dbReference type="HOGENOM" id="CLU_2556163_0_0_5"/>
<name>A0A017HS80_9RHOB</name>
<dbReference type="EMBL" id="AOSK01000032">
    <property type="protein sequence ID" value="EYD77246.1"/>
    <property type="molecule type" value="Genomic_DNA"/>
</dbReference>
<proteinExistence type="predicted"/>
<gene>
    <name evidence="3" type="ORF">Rumeso_01193</name>
</gene>
<dbReference type="Pfam" id="PF13670">
    <property type="entry name" value="PepSY_2"/>
    <property type="match status" value="1"/>
</dbReference>
<evidence type="ECO:0000313" key="4">
    <source>
        <dbReference type="Proteomes" id="UP000019666"/>
    </source>
</evidence>
<keyword evidence="4" id="KW-1185">Reference proteome</keyword>
<dbReference type="STRING" id="442562.Rumeso_01193"/>
<protein>
    <recommendedName>
        <fullName evidence="2">PepSY domain-containing protein</fullName>
    </recommendedName>
</protein>
<keyword evidence="1" id="KW-0732">Signal</keyword>
<feature type="signal peptide" evidence="1">
    <location>
        <begin position="1"/>
        <end position="22"/>
    </location>
</feature>
<accession>A0A017HS80</accession>
<dbReference type="OrthoDB" id="7850927at2"/>
<sequence>MIARTLIASLALTLALGGAARAEDAEAALDPAKEAQVRDTLSQQGYDVRSVGMEDGRIEVYAVKDGAMVEIYLADDLSIAEVKQED</sequence>
<evidence type="ECO:0000313" key="3">
    <source>
        <dbReference type="EMBL" id="EYD77246.1"/>
    </source>
</evidence>
<dbReference type="AlphaFoldDB" id="A0A017HS80"/>
<comment type="caution">
    <text evidence="3">The sequence shown here is derived from an EMBL/GenBank/DDBJ whole genome shotgun (WGS) entry which is preliminary data.</text>
</comment>
<evidence type="ECO:0000256" key="1">
    <source>
        <dbReference type="SAM" id="SignalP"/>
    </source>
</evidence>